<dbReference type="EMBL" id="BMJJ01000022">
    <property type="protein sequence ID" value="GGD43267.1"/>
    <property type="molecule type" value="Genomic_DNA"/>
</dbReference>
<reference evidence="1" key="2">
    <citation type="submission" date="2020-09" db="EMBL/GenBank/DDBJ databases">
        <authorList>
            <person name="Sun Q."/>
            <person name="Zhou Y."/>
        </authorList>
    </citation>
    <scope>NUCLEOTIDE SEQUENCE</scope>
    <source>
        <strain evidence="1">CGMCC 1.15493</strain>
    </source>
</reference>
<comment type="caution">
    <text evidence="1">The sequence shown here is derived from an EMBL/GenBank/DDBJ whole genome shotgun (WGS) entry which is preliminary data.</text>
</comment>
<dbReference type="Proteomes" id="UP000613160">
    <property type="component" value="Unassembled WGS sequence"/>
</dbReference>
<dbReference type="RefSeq" id="WP_188855400.1">
    <property type="nucleotide sequence ID" value="NZ_BMJJ01000022.1"/>
</dbReference>
<organism evidence="1 2">
    <name type="scientific">Aureimonas glaciei</name>
    <dbReference type="NCBI Taxonomy" id="1776957"/>
    <lineage>
        <taxon>Bacteria</taxon>
        <taxon>Pseudomonadati</taxon>
        <taxon>Pseudomonadota</taxon>
        <taxon>Alphaproteobacteria</taxon>
        <taxon>Hyphomicrobiales</taxon>
        <taxon>Aurantimonadaceae</taxon>
        <taxon>Aureimonas</taxon>
    </lineage>
</organism>
<sequence>MIRTCAADIPAFISHSVPLPRCCPVSGNPAPGSTVRISYQTAGIVLPVEDLAAWISEYVGGHPSGLREMEAMIQDLARRAAEAVAVPVRVVADLRIDPPCAADQQRMRVSARGAA</sequence>
<accession>A0A917DJS6</accession>
<evidence type="ECO:0000313" key="2">
    <source>
        <dbReference type="Proteomes" id="UP000613160"/>
    </source>
</evidence>
<protein>
    <submittedName>
        <fullName evidence="1">Uncharacterized protein</fullName>
    </submittedName>
</protein>
<proteinExistence type="predicted"/>
<gene>
    <name evidence="1" type="ORF">GCM10011335_52400</name>
</gene>
<evidence type="ECO:0000313" key="1">
    <source>
        <dbReference type="EMBL" id="GGD43267.1"/>
    </source>
</evidence>
<reference evidence="1" key="1">
    <citation type="journal article" date="2014" name="Int. J. Syst. Evol. Microbiol.">
        <title>Complete genome sequence of Corynebacterium casei LMG S-19264T (=DSM 44701T), isolated from a smear-ripened cheese.</title>
        <authorList>
            <consortium name="US DOE Joint Genome Institute (JGI-PGF)"/>
            <person name="Walter F."/>
            <person name="Albersmeier A."/>
            <person name="Kalinowski J."/>
            <person name="Ruckert C."/>
        </authorList>
    </citation>
    <scope>NUCLEOTIDE SEQUENCE</scope>
    <source>
        <strain evidence="1">CGMCC 1.15493</strain>
    </source>
</reference>
<keyword evidence="2" id="KW-1185">Reference proteome</keyword>
<name>A0A917DJS6_9HYPH</name>
<dbReference type="AlphaFoldDB" id="A0A917DJS6"/>